<dbReference type="AlphaFoldDB" id="A0A8T3BJJ2"/>
<sequence length="67" mass="7544">MEQRGVLRCGGFGRGGSTADEKGKGVDRILDRGKVMAFRSQRSKEIRREETETLNETAKERDETDAK</sequence>
<evidence type="ECO:0000256" key="1">
    <source>
        <dbReference type="SAM" id="MobiDB-lite"/>
    </source>
</evidence>
<keyword evidence="3" id="KW-1185">Reference proteome</keyword>
<dbReference type="EMBL" id="JAGYWB010000009">
    <property type="protein sequence ID" value="KAI0512400.1"/>
    <property type="molecule type" value="Genomic_DNA"/>
</dbReference>
<feature type="compositionally biased region" description="Basic and acidic residues" evidence="1">
    <location>
        <begin position="42"/>
        <end position="67"/>
    </location>
</feature>
<proteinExistence type="predicted"/>
<feature type="region of interest" description="Disordered" evidence="1">
    <location>
        <begin position="1"/>
        <end position="26"/>
    </location>
</feature>
<protein>
    <submittedName>
        <fullName evidence="2">Uncharacterized protein</fullName>
    </submittedName>
</protein>
<evidence type="ECO:0000313" key="3">
    <source>
        <dbReference type="Proteomes" id="UP000829196"/>
    </source>
</evidence>
<dbReference type="Proteomes" id="UP000829196">
    <property type="component" value="Unassembled WGS sequence"/>
</dbReference>
<evidence type="ECO:0000313" key="2">
    <source>
        <dbReference type="EMBL" id="KAI0512400.1"/>
    </source>
</evidence>
<reference evidence="2" key="1">
    <citation type="journal article" date="2022" name="Front. Genet.">
        <title>Chromosome-Scale Assembly of the Dendrobium nobile Genome Provides Insights Into the Molecular Mechanism of the Biosynthesis of the Medicinal Active Ingredient of Dendrobium.</title>
        <authorList>
            <person name="Xu Q."/>
            <person name="Niu S.-C."/>
            <person name="Li K.-L."/>
            <person name="Zheng P.-J."/>
            <person name="Zhang X.-J."/>
            <person name="Jia Y."/>
            <person name="Liu Y."/>
            <person name="Niu Y.-X."/>
            <person name="Yu L.-H."/>
            <person name="Chen D.-F."/>
            <person name="Zhang G.-Q."/>
        </authorList>
    </citation>
    <scope>NUCLEOTIDE SEQUENCE</scope>
    <source>
        <tissue evidence="2">Leaf</tissue>
    </source>
</reference>
<comment type="caution">
    <text evidence="2">The sequence shown here is derived from an EMBL/GenBank/DDBJ whole genome shotgun (WGS) entry which is preliminary data.</text>
</comment>
<gene>
    <name evidence="2" type="ORF">KFK09_013039</name>
</gene>
<accession>A0A8T3BJJ2</accession>
<feature type="region of interest" description="Disordered" evidence="1">
    <location>
        <begin position="41"/>
        <end position="67"/>
    </location>
</feature>
<name>A0A8T3BJJ2_DENNO</name>
<organism evidence="2 3">
    <name type="scientific">Dendrobium nobile</name>
    <name type="common">Orchid</name>
    <dbReference type="NCBI Taxonomy" id="94219"/>
    <lineage>
        <taxon>Eukaryota</taxon>
        <taxon>Viridiplantae</taxon>
        <taxon>Streptophyta</taxon>
        <taxon>Embryophyta</taxon>
        <taxon>Tracheophyta</taxon>
        <taxon>Spermatophyta</taxon>
        <taxon>Magnoliopsida</taxon>
        <taxon>Liliopsida</taxon>
        <taxon>Asparagales</taxon>
        <taxon>Orchidaceae</taxon>
        <taxon>Epidendroideae</taxon>
        <taxon>Malaxideae</taxon>
        <taxon>Dendrobiinae</taxon>
        <taxon>Dendrobium</taxon>
    </lineage>
</organism>